<keyword evidence="3 5" id="KW-0175">Coiled coil</keyword>
<feature type="compositionally biased region" description="Low complexity" evidence="7">
    <location>
        <begin position="403"/>
        <end position="416"/>
    </location>
</feature>
<dbReference type="PROSITE" id="PS50238">
    <property type="entry name" value="RHOGAP"/>
    <property type="match status" value="1"/>
</dbReference>
<dbReference type="GO" id="GO:0005096">
    <property type="term" value="F:GTPase activator activity"/>
    <property type="evidence" value="ECO:0007669"/>
    <property type="project" value="UniProtKB-KW"/>
</dbReference>
<dbReference type="PROSITE" id="PS50002">
    <property type="entry name" value="SH3"/>
    <property type="match status" value="1"/>
</dbReference>
<evidence type="ECO:0000259" key="8">
    <source>
        <dbReference type="PROSITE" id="PS50002"/>
    </source>
</evidence>
<dbReference type="SUPFAM" id="SSF103657">
    <property type="entry name" value="BAR/IMD domain-like"/>
    <property type="match status" value="1"/>
</dbReference>
<feature type="domain" description="SH3" evidence="8">
    <location>
        <begin position="790"/>
        <end position="849"/>
    </location>
</feature>
<dbReference type="SUPFAM" id="SSF48350">
    <property type="entry name" value="GTPase activation domain, GAP"/>
    <property type="match status" value="1"/>
</dbReference>
<keyword evidence="2" id="KW-0343">GTPase activation</keyword>
<evidence type="ECO:0000256" key="2">
    <source>
        <dbReference type="ARBA" id="ARBA00022468"/>
    </source>
</evidence>
<proteinExistence type="predicted"/>
<reference evidence="11" key="1">
    <citation type="submission" date="2021-05" db="EMBL/GenBank/DDBJ databases">
        <authorList>
            <person name="Alioto T."/>
            <person name="Alioto T."/>
            <person name="Gomez Garrido J."/>
        </authorList>
    </citation>
    <scope>NUCLEOTIDE SEQUENCE</scope>
</reference>
<keyword evidence="1 4" id="KW-0728">SH3 domain</keyword>
<dbReference type="InterPro" id="IPR000198">
    <property type="entry name" value="RhoGAP_dom"/>
</dbReference>
<dbReference type="AlphaFoldDB" id="A0A8D8S8C2"/>
<feature type="domain" description="F-BAR" evidence="10">
    <location>
        <begin position="28"/>
        <end position="312"/>
    </location>
</feature>
<feature type="region of interest" description="Disordered" evidence="7">
    <location>
        <begin position="854"/>
        <end position="946"/>
    </location>
</feature>
<feature type="compositionally biased region" description="Polar residues" evidence="7">
    <location>
        <begin position="925"/>
        <end position="946"/>
    </location>
</feature>
<evidence type="ECO:0000256" key="1">
    <source>
        <dbReference type="ARBA" id="ARBA00022443"/>
    </source>
</evidence>
<dbReference type="SMART" id="SM00055">
    <property type="entry name" value="FCH"/>
    <property type="match status" value="1"/>
</dbReference>
<accession>A0A8D8S8C2</accession>
<dbReference type="FunFam" id="1.20.1270.60:FF:000094">
    <property type="entry name" value="SLIT-ROBO Rho GTPase-activating 2 protein"/>
    <property type="match status" value="1"/>
</dbReference>
<dbReference type="PANTHER" id="PTHR14166">
    <property type="entry name" value="SLIT-ROBO RHO GTPASE ACTIVATING PROTEIN"/>
    <property type="match status" value="1"/>
</dbReference>
<dbReference type="PROSITE" id="PS51741">
    <property type="entry name" value="F_BAR"/>
    <property type="match status" value="1"/>
</dbReference>
<sequence length="946" mass="106383">MLDDEEGMNSINSTKSPIRRLGSTRKLIHFNNIRLQLNEQLRCLDLRMDTQTAVIGELQDYFRKRAEVELDYSKSLDKLAKSLQLRHKEQKQKREQWSLVSSFSCWQHLVAQTKSMSRDHALLSEIYSSHVINRFSQIIEDVQRIYKKCRDIAYELHEELMRVLHELHATTKAYLAYQTEARQAEAKLRSTEAARNKIEASLPKEKLERSKKFRVVEKEVQKRKNKYFDAKLKALKARNEYTLCLESSNATIHKYFVEDLSDLMDCMDFGFHHCVSRALLMHISAEQGRQKSESNGLDTFQNLVQGMDSRLDKQKFMEYNHSAFMIPKKFEFQGQKDEFAEPELQKLLCCEMETRLVQINQRLTALKTESEEIWKTLETAELSLLEMLTAKDYDCSESFINGHTSTTTSSGPGATTCAPSLTPAPPETVSIKLRADRHETEEFYLTKLREYLLGTSRIARLDTKQTHIRSTLLEQHSASPSSPPPHSLCSPSSENGHASSNTPPGEQLRIGSPLNGCLLATPASVKPVRRKRIGRSHQTSTPKLFGGSLEEYVEATGQEIPLVVRSCIRVINLYGLHHQGIFRVSGSQLEINSFKESFEKGEDALQDMTDGARSDMNSIAGVFKLYLRELREPLFPLIYFEQFMQLSQLESKHEFVVRMRDLLSSLPRPALVLLRYIFAFLNHLSEYADENMMDPYNLAICFGPTLVPVPDDKDQVQYQNQVNELIKNVILFSDDIFPAPSVVPGPVYEKYISAAGMMEEEELLDIGECPSESATVPTEACCPYPSEDECDSLEATAQFEFLARSERELSLKKGDHITLFSQVSNDWWRGSVHGHEGLIPDKYIMLKIKDETGSDKVESGGGGGLAGGGAKHSSCSSATPSSSSSSEESPLLLSSGRRRRVSSSNDSVVSGISSSAHIGDGGGQSLSSGAPRSENISSEVVLETTV</sequence>
<evidence type="ECO:0000256" key="7">
    <source>
        <dbReference type="SAM" id="MobiDB-lite"/>
    </source>
</evidence>
<dbReference type="CDD" id="cd04383">
    <property type="entry name" value="RhoGAP_srGAP"/>
    <property type="match status" value="1"/>
</dbReference>
<evidence type="ECO:0000259" key="10">
    <source>
        <dbReference type="PROSITE" id="PS51741"/>
    </source>
</evidence>
<dbReference type="SMART" id="SM00326">
    <property type="entry name" value="SH3"/>
    <property type="match status" value="1"/>
</dbReference>
<dbReference type="Pfam" id="PF00018">
    <property type="entry name" value="SH3_1"/>
    <property type="match status" value="1"/>
</dbReference>
<dbReference type="SUPFAM" id="SSF50044">
    <property type="entry name" value="SH3-domain"/>
    <property type="match status" value="1"/>
</dbReference>
<dbReference type="Gene3D" id="1.10.555.10">
    <property type="entry name" value="Rho GTPase activation protein"/>
    <property type="match status" value="1"/>
</dbReference>
<dbReference type="Pfam" id="PF00611">
    <property type="entry name" value="FCH"/>
    <property type="match status" value="1"/>
</dbReference>
<dbReference type="Pfam" id="PF00620">
    <property type="entry name" value="RhoGAP"/>
    <property type="match status" value="1"/>
</dbReference>
<evidence type="ECO:0000256" key="3">
    <source>
        <dbReference type="ARBA" id="ARBA00023054"/>
    </source>
</evidence>
<feature type="coiled-coil region" evidence="6">
    <location>
        <begin position="174"/>
        <end position="201"/>
    </location>
</feature>
<dbReference type="FunFam" id="2.30.30.40:FF:000136">
    <property type="entry name" value="Rho GTPase activating protein 4"/>
    <property type="match status" value="1"/>
</dbReference>
<feature type="region of interest" description="Disordered" evidence="7">
    <location>
        <begin position="403"/>
        <end position="433"/>
    </location>
</feature>
<dbReference type="Gene3D" id="2.30.30.40">
    <property type="entry name" value="SH3 Domains"/>
    <property type="match status" value="1"/>
</dbReference>
<evidence type="ECO:0000256" key="4">
    <source>
        <dbReference type="PROSITE-ProRule" id="PRU00192"/>
    </source>
</evidence>
<protein>
    <submittedName>
        <fullName evidence="11">SLIT-ROBO Rho GTPase-activating protein 1</fullName>
    </submittedName>
</protein>
<feature type="domain" description="Rho-GAP" evidence="9">
    <location>
        <begin position="547"/>
        <end position="737"/>
    </location>
</feature>
<evidence type="ECO:0000313" key="11">
    <source>
        <dbReference type="EMBL" id="CAG6662384.1"/>
    </source>
</evidence>
<evidence type="ECO:0000259" key="9">
    <source>
        <dbReference type="PROSITE" id="PS50238"/>
    </source>
</evidence>
<feature type="region of interest" description="Disordered" evidence="7">
    <location>
        <begin position="473"/>
        <end position="513"/>
    </location>
</feature>
<evidence type="ECO:0000256" key="5">
    <source>
        <dbReference type="PROSITE-ProRule" id="PRU01077"/>
    </source>
</evidence>
<feature type="compositionally biased region" description="Gly residues" evidence="7">
    <location>
        <begin position="859"/>
        <end position="870"/>
    </location>
</feature>
<dbReference type="CDD" id="cd07656">
    <property type="entry name" value="F-BAR_srGAP"/>
    <property type="match status" value="1"/>
</dbReference>
<dbReference type="EMBL" id="HBUF01202510">
    <property type="protein sequence ID" value="CAG6662384.1"/>
    <property type="molecule type" value="Transcribed_RNA"/>
</dbReference>
<dbReference type="InterPro" id="IPR031160">
    <property type="entry name" value="F_BAR_dom"/>
</dbReference>
<feature type="compositionally biased region" description="Low complexity" evidence="7">
    <location>
        <begin position="873"/>
        <end position="895"/>
    </location>
</feature>
<feature type="compositionally biased region" description="Polar residues" evidence="7">
    <location>
        <begin position="494"/>
        <end position="504"/>
    </location>
</feature>
<organism evidence="11">
    <name type="scientific">Cacopsylla melanoneura</name>
    <dbReference type="NCBI Taxonomy" id="428564"/>
    <lineage>
        <taxon>Eukaryota</taxon>
        <taxon>Metazoa</taxon>
        <taxon>Ecdysozoa</taxon>
        <taxon>Arthropoda</taxon>
        <taxon>Hexapoda</taxon>
        <taxon>Insecta</taxon>
        <taxon>Pterygota</taxon>
        <taxon>Neoptera</taxon>
        <taxon>Paraneoptera</taxon>
        <taxon>Hemiptera</taxon>
        <taxon>Sternorrhyncha</taxon>
        <taxon>Psylloidea</taxon>
        <taxon>Psyllidae</taxon>
        <taxon>Psyllinae</taxon>
        <taxon>Cacopsylla</taxon>
    </lineage>
</organism>
<evidence type="ECO:0000256" key="6">
    <source>
        <dbReference type="SAM" id="Coils"/>
    </source>
</evidence>
<name>A0A8D8S8C2_9HEMI</name>
<dbReference type="InterPro" id="IPR001060">
    <property type="entry name" value="FCH_dom"/>
</dbReference>
<dbReference type="InterPro" id="IPR036028">
    <property type="entry name" value="SH3-like_dom_sf"/>
</dbReference>
<dbReference type="Gene3D" id="1.20.1270.60">
    <property type="entry name" value="Arfaptin homology (AH) domain/BAR domain"/>
    <property type="match status" value="1"/>
</dbReference>
<dbReference type="GO" id="GO:0007165">
    <property type="term" value="P:signal transduction"/>
    <property type="evidence" value="ECO:0007669"/>
    <property type="project" value="InterPro"/>
</dbReference>
<dbReference type="SMART" id="SM00324">
    <property type="entry name" value="RhoGAP"/>
    <property type="match status" value="1"/>
</dbReference>
<feature type="compositionally biased region" description="Low complexity" evidence="7">
    <location>
        <begin position="902"/>
        <end position="915"/>
    </location>
</feature>
<dbReference type="InterPro" id="IPR027267">
    <property type="entry name" value="AH/BAR_dom_sf"/>
</dbReference>
<dbReference type="InterPro" id="IPR051627">
    <property type="entry name" value="SLIT-ROBO_RhoGAP"/>
</dbReference>
<dbReference type="InterPro" id="IPR008936">
    <property type="entry name" value="Rho_GTPase_activation_prot"/>
</dbReference>
<dbReference type="FunFam" id="1.10.555.10:FF:000026">
    <property type="entry name" value="Rho GTPase activating protein 4"/>
    <property type="match status" value="1"/>
</dbReference>
<dbReference type="CDD" id="cd11809">
    <property type="entry name" value="SH3_srGAP"/>
    <property type="match status" value="1"/>
</dbReference>
<dbReference type="InterPro" id="IPR001452">
    <property type="entry name" value="SH3_domain"/>
</dbReference>